<reference evidence="4" key="1">
    <citation type="journal article" date="2006" name="Science">
        <title>Phytophthora genome sequences uncover evolutionary origins and mechanisms of pathogenesis.</title>
        <authorList>
            <person name="Tyler B.M."/>
            <person name="Tripathy S."/>
            <person name="Zhang X."/>
            <person name="Dehal P."/>
            <person name="Jiang R.H."/>
            <person name="Aerts A."/>
            <person name="Arredondo F.D."/>
            <person name="Baxter L."/>
            <person name="Bensasson D."/>
            <person name="Beynon J.L."/>
            <person name="Chapman J."/>
            <person name="Damasceno C.M."/>
            <person name="Dorrance A.E."/>
            <person name="Dou D."/>
            <person name="Dickerman A.W."/>
            <person name="Dubchak I.L."/>
            <person name="Garbelotto M."/>
            <person name="Gijzen M."/>
            <person name="Gordon S.G."/>
            <person name="Govers F."/>
            <person name="Grunwald N.J."/>
            <person name="Huang W."/>
            <person name="Ivors K.L."/>
            <person name="Jones R.W."/>
            <person name="Kamoun S."/>
            <person name="Krampis K."/>
            <person name="Lamour K.H."/>
            <person name="Lee M.K."/>
            <person name="McDonald W.H."/>
            <person name="Medina M."/>
            <person name="Meijer H.J."/>
            <person name="Nordberg E.K."/>
            <person name="Maclean D.J."/>
            <person name="Ospina-Giraldo M.D."/>
            <person name="Morris P.F."/>
            <person name="Phuntumart V."/>
            <person name="Putnam N.H."/>
            <person name="Rash S."/>
            <person name="Rose J.K."/>
            <person name="Sakihama Y."/>
            <person name="Salamov A.A."/>
            <person name="Savidor A."/>
            <person name="Scheuring C.F."/>
            <person name="Smith B.M."/>
            <person name="Sobral B.W."/>
            <person name="Terry A."/>
            <person name="Torto-Alalibo T.A."/>
            <person name="Win J."/>
            <person name="Xu Z."/>
            <person name="Zhang H."/>
            <person name="Grigoriev I.V."/>
            <person name="Rokhsar D.S."/>
            <person name="Boore J.L."/>
        </authorList>
    </citation>
    <scope>NUCLEOTIDE SEQUENCE [LARGE SCALE GENOMIC DNA]</scope>
    <source>
        <strain evidence="4">Pr102</strain>
    </source>
</reference>
<feature type="compositionally biased region" description="Basic residues" evidence="1">
    <location>
        <begin position="523"/>
        <end position="532"/>
    </location>
</feature>
<protein>
    <recommendedName>
        <fullName evidence="2">DUF7869 domain-containing protein</fullName>
    </recommendedName>
</protein>
<evidence type="ECO:0000313" key="4">
    <source>
        <dbReference type="Proteomes" id="UP000005238"/>
    </source>
</evidence>
<dbReference type="eggNOG" id="ENOG502R8JS">
    <property type="taxonomic scope" value="Eukaryota"/>
</dbReference>
<feature type="region of interest" description="Disordered" evidence="1">
    <location>
        <begin position="455"/>
        <end position="532"/>
    </location>
</feature>
<keyword evidence="4" id="KW-1185">Reference proteome</keyword>
<dbReference type="HOGENOM" id="CLU_025837_1_0_1"/>
<feature type="compositionally biased region" description="Basic and acidic residues" evidence="1">
    <location>
        <begin position="505"/>
        <end position="522"/>
    </location>
</feature>
<dbReference type="STRING" id="164328.H3HAA4"/>
<evidence type="ECO:0000256" key="1">
    <source>
        <dbReference type="SAM" id="MobiDB-lite"/>
    </source>
</evidence>
<dbReference type="PANTHER" id="PTHR34415:SF1">
    <property type="entry name" value="INTEGRASE CATALYTIC DOMAIN-CONTAINING PROTEIN"/>
    <property type="match status" value="1"/>
</dbReference>
<evidence type="ECO:0000259" key="2">
    <source>
        <dbReference type="Pfam" id="PF25273"/>
    </source>
</evidence>
<feature type="domain" description="DUF7869" evidence="2">
    <location>
        <begin position="228"/>
        <end position="366"/>
    </location>
</feature>
<dbReference type="Proteomes" id="UP000005238">
    <property type="component" value="Unassembled WGS sequence"/>
</dbReference>
<dbReference type="AlphaFoldDB" id="H3HAA4"/>
<name>H3HAA4_PHYRM</name>
<proteinExistence type="predicted"/>
<reference evidence="3" key="2">
    <citation type="submission" date="2015-06" db="UniProtKB">
        <authorList>
            <consortium name="EnsemblProtists"/>
        </authorList>
    </citation>
    <scope>IDENTIFICATION</scope>
    <source>
        <strain evidence="3">Pr102</strain>
    </source>
</reference>
<dbReference type="Pfam" id="PF25273">
    <property type="entry name" value="DUF7869"/>
    <property type="match status" value="1"/>
</dbReference>
<dbReference type="EMBL" id="DS568400">
    <property type="status" value="NOT_ANNOTATED_CDS"/>
    <property type="molecule type" value="Genomic_DNA"/>
</dbReference>
<feature type="compositionally biased region" description="Basic residues" evidence="1">
    <location>
        <begin position="457"/>
        <end position="470"/>
    </location>
</feature>
<dbReference type="OMA" id="FEMREDN"/>
<organism evidence="3 4">
    <name type="scientific">Phytophthora ramorum</name>
    <name type="common">Sudden oak death agent</name>
    <dbReference type="NCBI Taxonomy" id="164328"/>
    <lineage>
        <taxon>Eukaryota</taxon>
        <taxon>Sar</taxon>
        <taxon>Stramenopiles</taxon>
        <taxon>Oomycota</taxon>
        <taxon>Peronosporomycetes</taxon>
        <taxon>Peronosporales</taxon>
        <taxon>Peronosporaceae</taxon>
        <taxon>Phytophthora</taxon>
    </lineage>
</organism>
<dbReference type="VEuPathDB" id="FungiDB:KRP23_10736"/>
<feature type="compositionally biased region" description="Basic and acidic residues" evidence="1">
    <location>
        <begin position="471"/>
        <end position="482"/>
    </location>
</feature>
<accession>H3HAA4</accession>
<sequence>MTGGERKQSIVTALAVLKETDTVQRHRGTGVRDQYHYYLPLVGHVCRAAWCAAYGVSTPTVTRFRNRINDGIFSVKAHGNRLNQNASAVDLRWLISWFKDFAKSVGEVVPVRVRKQSTVDGVVKLKYSSADYTLLPAYFTWGQLYMEMHNYVEEIRLRDLSSASEDHAVLIIDYSQNLTLPSVTSTPSQWYFLSLRSVNMFGIYYANKTIQYNYIYDETVAGKGTDEVNSLLHHFIHKIVLPGGHRKLTIYADNCGGQNKNNYVLKALLALAHMGDLETVELKFFVKGHTKNAVDRGFGHVRKRSSRVDVWTMTRLLEAVNDASATSALVHVQNKNNTFREYREVVKEAYKDIQKFQIFVMKSDSPGVVACQRGPRSSPVLQDLRRKYDGIVVDADRVRVLFTSHLELLPNPPPNSEKIQQLCNKVRPYVPEEFVNDALYAPPNDENERKANEIKRARAARQKASAKRKKLEREAATKRDPPSEAAVNSAGNEAEAMQTEQQPAEGDRSGRDEASMAKEPSHVKKRPRKETS</sequence>
<dbReference type="InParanoid" id="H3HAA4"/>
<evidence type="ECO:0000313" key="3">
    <source>
        <dbReference type="EnsemblProtists" id="Phyra87821"/>
    </source>
</evidence>
<dbReference type="EnsemblProtists" id="Phyra87821">
    <property type="protein sequence ID" value="Phyra87821"/>
    <property type="gene ID" value="Phyra87821"/>
</dbReference>
<dbReference type="InterPro" id="IPR057191">
    <property type="entry name" value="DUF7869"/>
</dbReference>
<dbReference type="PANTHER" id="PTHR34415">
    <property type="entry name" value="INTEGRASE CATALYTIC DOMAIN-CONTAINING PROTEIN"/>
    <property type="match status" value="1"/>
</dbReference>